<organism evidence="5 6">
    <name type="scientific">Paraconexibacter antarcticus</name>
    <dbReference type="NCBI Taxonomy" id="2949664"/>
    <lineage>
        <taxon>Bacteria</taxon>
        <taxon>Bacillati</taxon>
        <taxon>Actinomycetota</taxon>
        <taxon>Thermoleophilia</taxon>
        <taxon>Solirubrobacterales</taxon>
        <taxon>Paraconexibacteraceae</taxon>
        <taxon>Paraconexibacter</taxon>
    </lineage>
</organism>
<gene>
    <name evidence="5" type="ORF">NBH00_25130</name>
</gene>
<protein>
    <submittedName>
        <fullName evidence="5">ParB/RepB/Spo0J family partition protein</fullName>
    </submittedName>
</protein>
<keyword evidence="6" id="KW-1185">Reference proteome</keyword>
<dbReference type="SUPFAM" id="SSF110849">
    <property type="entry name" value="ParB/Sulfiredoxin"/>
    <property type="match status" value="1"/>
</dbReference>
<dbReference type="SUPFAM" id="SSF109709">
    <property type="entry name" value="KorB DNA-binding domain-like"/>
    <property type="match status" value="1"/>
</dbReference>
<evidence type="ECO:0000256" key="3">
    <source>
        <dbReference type="SAM" id="MobiDB-lite"/>
    </source>
</evidence>
<dbReference type="InterPro" id="IPR003115">
    <property type="entry name" value="ParB_N"/>
</dbReference>
<dbReference type="SMART" id="SM00470">
    <property type="entry name" value="ParB"/>
    <property type="match status" value="1"/>
</dbReference>
<feature type="domain" description="ParB-like N-terminal" evidence="4">
    <location>
        <begin position="43"/>
        <end position="133"/>
    </location>
</feature>
<dbReference type="Gene3D" id="1.10.10.2830">
    <property type="match status" value="1"/>
</dbReference>
<sequence length="303" mass="32126">MASGDAPKKSGRTGMGRGLSAILAVTEPGAVAAATGPRDAELRELPVGSVRPNPDQPRKQFDQEALQALADSLGERGVLQPVLVRPVAGGGYELVAGERRWRAAQLAGLATVPAIIQDRDDARTLEDALIENMAREDLNPVEEARAVAALVEELGLTREAVGRKVGRSRVAVSNLLRLLDLPDEVLEALQEGALSEGHGRALLMAEDHADRRRLARAAASEGWSVRVTEQRAREANEAPAPRAAGRPAPHPDQEEAMARIAEQLGGALGTDVRVKPRGTGYKVELTFADAAEAEALADRLAGR</sequence>
<dbReference type="PANTHER" id="PTHR33375:SF1">
    <property type="entry name" value="CHROMOSOME-PARTITIONING PROTEIN PARB-RELATED"/>
    <property type="match status" value="1"/>
</dbReference>
<dbReference type="EMBL" id="CP098502">
    <property type="protein sequence ID" value="UTI64602.1"/>
    <property type="molecule type" value="Genomic_DNA"/>
</dbReference>
<dbReference type="Pfam" id="PF02195">
    <property type="entry name" value="ParB_N"/>
    <property type="match status" value="1"/>
</dbReference>
<feature type="compositionally biased region" description="Low complexity" evidence="3">
    <location>
        <begin position="237"/>
        <end position="247"/>
    </location>
</feature>
<evidence type="ECO:0000256" key="2">
    <source>
        <dbReference type="ARBA" id="ARBA00022829"/>
    </source>
</evidence>
<evidence type="ECO:0000313" key="5">
    <source>
        <dbReference type="EMBL" id="UTI64602.1"/>
    </source>
</evidence>
<name>A0ABY5DV77_9ACTN</name>
<feature type="region of interest" description="Disordered" evidence="3">
    <location>
        <begin position="30"/>
        <end position="58"/>
    </location>
</feature>
<keyword evidence="2" id="KW-0159">Chromosome partition</keyword>
<dbReference type="NCBIfam" id="TIGR00180">
    <property type="entry name" value="parB_part"/>
    <property type="match status" value="1"/>
</dbReference>
<dbReference type="RefSeq" id="WP_254571302.1">
    <property type="nucleotide sequence ID" value="NZ_CP098502.1"/>
</dbReference>
<dbReference type="InterPro" id="IPR004437">
    <property type="entry name" value="ParB/RepB/Spo0J"/>
</dbReference>
<accession>A0ABY5DV77</accession>
<dbReference type="PANTHER" id="PTHR33375">
    <property type="entry name" value="CHROMOSOME-PARTITIONING PROTEIN PARB-RELATED"/>
    <property type="match status" value="1"/>
</dbReference>
<reference evidence="5 6" key="1">
    <citation type="submission" date="2022-06" db="EMBL/GenBank/DDBJ databases">
        <title>Paraconexibacter antarcticus.</title>
        <authorList>
            <person name="Kim C.S."/>
        </authorList>
    </citation>
    <scope>NUCLEOTIDE SEQUENCE [LARGE SCALE GENOMIC DNA]</scope>
    <source>
        <strain evidence="5 6">02-257</strain>
    </source>
</reference>
<dbReference type="Gene3D" id="3.90.1530.30">
    <property type="match status" value="1"/>
</dbReference>
<evidence type="ECO:0000256" key="1">
    <source>
        <dbReference type="ARBA" id="ARBA00006295"/>
    </source>
</evidence>
<dbReference type="CDD" id="cd16393">
    <property type="entry name" value="SPO0J_N"/>
    <property type="match status" value="1"/>
</dbReference>
<comment type="similarity">
    <text evidence="1">Belongs to the ParB family.</text>
</comment>
<evidence type="ECO:0000313" key="6">
    <source>
        <dbReference type="Proteomes" id="UP001056035"/>
    </source>
</evidence>
<dbReference type="Pfam" id="PF17762">
    <property type="entry name" value="HTH_ParB"/>
    <property type="match status" value="1"/>
</dbReference>
<dbReference type="InterPro" id="IPR050336">
    <property type="entry name" value="Chromosome_partition/occlusion"/>
</dbReference>
<evidence type="ECO:0000259" key="4">
    <source>
        <dbReference type="SMART" id="SM00470"/>
    </source>
</evidence>
<dbReference type="Proteomes" id="UP001056035">
    <property type="component" value="Chromosome"/>
</dbReference>
<dbReference type="InterPro" id="IPR036086">
    <property type="entry name" value="ParB/Sulfiredoxin_sf"/>
</dbReference>
<feature type="region of interest" description="Disordered" evidence="3">
    <location>
        <begin position="225"/>
        <end position="256"/>
    </location>
</feature>
<dbReference type="InterPro" id="IPR041468">
    <property type="entry name" value="HTH_ParB/Spo0J"/>
</dbReference>
<proteinExistence type="inferred from homology"/>